<dbReference type="AlphaFoldDB" id="A0A1I1U833"/>
<dbReference type="EMBL" id="FOLO01000080">
    <property type="protein sequence ID" value="SFD64883.1"/>
    <property type="molecule type" value="Genomic_DNA"/>
</dbReference>
<gene>
    <name evidence="2" type="ORF">SAMN02745724_05083</name>
</gene>
<reference evidence="2 3" key="1">
    <citation type="submission" date="2016-10" db="EMBL/GenBank/DDBJ databases">
        <authorList>
            <person name="de Groot N.N."/>
        </authorList>
    </citation>
    <scope>NUCLEOTIDE SEQUENCE [LARGE SCALE GENOMIC DNA]</scope>
    <source>
        <strain evidence="2 3">DSM 6059</strain>
    </source>
</reference>
<protein>
    <submittedName>
        <fullName evidence="2">Uncharacterized protein</fullName>
    </submittedName>
</protein>
<dbReference type="Proteomes" id="UP000198862">
    <property type="component" value="Unassembled WGS sequence"/>
</dbReference>
<evidence type="ECO:0000256" key="1">
    <source>
        <dbReference type="SAM" id="SignalP"/>
    </source>
</evidence>
<evidence type="ECO:0000313" key="3">
    <source>
        <dbReference type="Proteomes" id="UP000198862"/>
    </source>
</evidence>
<sequence length="263" mass="28746">MKSTWFVFLFLTSHVLSFNATAMGNITYLNVIDEVVYFSTDKIKPSTPSCAITASAEQWTVSLNNRTGRALYALLVTAMAAKQAISIESSGDCNDIDGIERARGISLVKPNETELTGGKSLYLFKGDGVTKIGRIAQVLSETKSYYLPFDGGSNFKVFDSTSPILPKLASPLQIYYDGFNCTGTPYISGISSNEWAGFNKFYKQGAYLRKGALLTVRIESHMSSHYGTCTKENPNGGASWQMYKIIEASDPFCGSRACIIKEG</sequence>
<dbReference type="RefSeq" id="WP_091991438.1">
    <property type="nucleotide sequence ID" value="NZ_FOLO01000080.1"/>
</dbReference>
<dbReference type="OrthoDB" id="6313881at2"/>
<name>A0A1I1U833_9GAMM</name>
<proteinExistence type="predicted"/>
<feature type="signal peptide" evidence="1">
    <location>
        <begin position="1"/>
        <end position="22"/>
    </location>
</feature>
<accession>A0A1I1U833</accession>
<feature type="chain" id="PRO_5011543427" evidence="1">
    <location>
        <begin position="23"/>
        <end position="263"/>
    </location>
</feature>
<keyword evidence="3" id="KW-1185">Reference proteome</keyword>
<organism evidence="2 3">
    <name type="scientific">Pseudoalteromonas denitrificans DSM 6059</name>
    <dbReference type="NCBI Taxonomy" id="1123010"/>
    <lineage>
        <taxon>Bacteria</taxon>
        <taxon>Pseudomonadati</taxon>
        <taxon>Pseudomonadota</taxon>
        <taxon>Gammaproteobacteria</taxon>
        <taxon>Alteromonadales</taxon>
        <taxon>Pseudoalteromonadaceae</taxon>
        <taxon>Pseudoalteromonas</taxon>
    </lineage>
</organism>
<keyword evidence="1" id="KW-0732">Signal</keyword>
<evidence type="ECO:0000313" key="2">
    <source>
        <dbReference type="EMBL" id="SFD64883.1"/>
    </source>
</evidence>